<gene>
    <name evidence="2" type="ORF">ROHU_008012</name>
</gene>
<reference evidence="2 3" key="1">
    <citation type="submission" date="2018-03" db="EMBL/GenBank/DDBJ databases">
        <title>Draft genome sequence of Rohu Carp (Labeo rohita).</title>
        <authorList>
            <person name="Das P."/>
            <person name="Kushwaha B."/>
            <person name="Joshi C.G."/>
            <person name="Kumar D."/>
            <person name="Nagpure N.S."/>
            <person name="Sahoo L."/>
            <person name="Das S.P."/>
            <person name="Bit A."/>
            <person name="Patnaik S."/>
            <person name="Meher P.K."/>
            <person name="Jayasankar P."/>
            <person name="Koringa P.G."/>
            <person name="Patel N.V."/>
            <person name="Hinsu A.T."/>
            <person name="Kumar R."/>
            <person name="Pandey M."/>
            <person name="Agarwal S."/>
            <person name="Srivastava S."/>
            <person name="Singh M."/>
            <person name="Iquebal M.A."/>
            <person name="Jaiswal S."/>
            <person name="Angadi U.B."/>
            <person name="Kumar N."/>
            <person name="Raza M."/>
            <person name="Shah T.M."/>
            <person name="Rai A."/>
            <person name="Jena J.K."/>
        </authorList>
    </citation>
    <scope>NUCLEOTIDE SEQUENCE [LARGE SCALE GENOMIC DNA]</scope>
    <source>
        <strain evidence="2">DASCIFA01</strain>
        <tissue evidence="2">Testis</tissue>
    </source>
</reference>
<accession>A0A498MJY2</accession>
<organism evidence="2 3">
    <name type="scientific">Labeo rohita</name>
    <name type="common">Indian major carp</name>
    <name type="synonym">Cyprinus rohita</name>
    <dbReference type="NCBI Taxonomy" id="84645"/>
    <lineage>
        <taxon>Eukaryota</taxon>
        <taxon>Metazoa</taxon>
        <taxon>Chordata</taxon>
        <taxon>Craniata</taxon>
        <taxon>Vertebrata</taxon>
        <taxon>Euteleostomi</taxon>
        <taxon>Actinopterygii</taxon>
        <taxon>Neopterygii</taxon>
        <taxon>Teleostei</taxon>
        <taxon>Ostariophysi</taxon>
        <taxon>Cypriniformes</taxon>
        <taxon>Cyprinidae</taxon>
        <taxon>Labeoninae</taxon>
        <taxon>Labeonini</taxon>
        <taxon>Labeo</taxon>
    </lineage>
</organism>
<protein>
    <submittedName>
        <fullName evidence="2">Pol poly</fullName>
    </submittedName>
</protein>
<evidence type="ECO:0000313" key="2">
    <source>
        <dbReference type="EMBL" id="RXN17605.1"/>
    </source>
</evidence>
<dbReference type="Gene3D" id="3.30.70.1820">
    <property type="entry name" value="L1 transposable element, RRM domain"/>
    <property type="match status" value="1"/>
</dbReference>
<dbReference type="AlphaFoldDB" id="A0A498MJY2"/>
<keyword evidence="3" id="KW-1185">Reference proteome</keyword>
<evidence type="ECO:0000313" key="3">
    <source>
        <dbReference type="Proteomes" id="UP000290572"/>
    </source>
</evidence>
<comment type="caution">
    <text evidence="2">The sequence shown here is derived from an EMBL/GenBank/DDBJ whole genome shotgun (WGS) entry which is preliminary data.</text>
</comment>
<dbReference type="InterPro" id="IPR032549">
    <property type="entry name" value="DUF4939"/>
</dbReference>
<proteinExistence type="predicted"/>
<dbReference type="Pfam" id="PF16297">
    <property type="entry name" value="DUF4939"/>
    <property type="match status" value="1"/>
</dbReference>
<name>A0A498MJY2_LABRO</name>
<dbReference type="Proteomes" id="UP000290572">
    <property type="component" value="Unassembled WGS sequence"/>
</dbReference>
<sequence>MIVSNQDTVLARVTPEPTVPTPPPYDGDPKACRPFLSQCAITFTLQPTTFATEAAKVAFVITLLTGKAREWGTTVREKQAPYCATFELEMIKVFDCSVAEVVTAQQEDPKFRYLAPFCLQMTCRVQQPGISYKMGCSYGNGCPIVKSAGVKVNDNKVSQIEQVVRLVQGKCDQAEIYSRRWNLRLTSLKEKDGEDIRNRVLEILKILTPDEADDIRFYADTIHRVGRLGAGNIRPRPVIIQFAL</sequence>
<evidence type="ECO:0000259" key="1">
    <source>
        <dbReference type="Pfam" id="PF16297"/>
    </source>
</evidence>
<dbReference type="EMBL" id="QBIY01012742">
    <property type="protein sequence ID" value="RXN17605.1"/>
    <property type="molecule type" value="Genomic_DNA"/>
</dbReference>
<feature type="domain" description="DUF4939" evidence="1">
    <location>
        <begin position="13"/>
        <end position="83"/>
    </location>
</feature>